<organism evidence="11 12">
    <name type="scientific">Roseateles violae</name>
    <dbReference type="NCBI Taxonomy" id="3058042"/>
    <lineage>
        <taxon>Bacteria</taxon>
        <taxon>Pseudomonadati</taxon>
        <taxon>Pseudomonadota</taxon>
        <taxon>Betaproteobacteria</taxon>
        <taxon>Burkholderiales</taxon>
        <taxon>Sphaerotilaceae</taxon>
        <taxon>Roseateles</taxon>
    </lineage>
</organism>
<evidence type="ECO:0000256" key="5">
    <source>
        <dbReference type="ARBA" id="ARBA00022737"/>
    </source>
</evidence>
<dbReference type="SMART" id="SM00155">
    <property type="entry name" value="PLDc"/>
    <property type="match status" value="2"/>
</dbReference>
<evidence type="ECO:0000256" key="4">
    <source>
        <dbReference type="ARBA" id="ARBA00022692"/>
    </source>
</evidence>
<dbReference type="CDD" id="cd09159">
    <property type="entry name" value="PLDc_ybhO_like_2"/>
    <property type="match status" value="1"/>
</dbReference>
<keyword evidence="7" id="KW-0472">Membrane</keyword>
<dbReference type="InterPro" id="IPR022924">
    <property type="entry name" value="Cardiolipin_synthase"/>
</dbReference>
<dbReference type="PANTHER" id="PTHR21248">
    <property type="entry name" value="CARDIOLIPIN SYNTHASE"/>
    <property type="match status" value="1"/>
</dbReference>
<dbReference type="RefSeq" id="WP_290358941.1">
    <property type="nucleotide sequence ID" value="NZ_JAUHHC010000002.1"/>
</dbReference>
<sequence>MRGIAMRIFLRGRRTGPSLTMMLSMALGLGLAASFTACTTPSPPPRVERAAAPPLRSPSTAAVARKVNVVDHRGETLDQGEREQMLRKVAAQGNATLVQRQMAAMSGFGELDLYSGNDARLLIDGPQTFAAMFAAIRRARQQILLESYIIEDAEVSRQLAELLAQKRAQGVAVHLIYDAVGSFGTQESYFDGLRQAGVAICAFNPVNPLKRPGYFDITNRDHRKILVVDNEIGFTGGINISAVYSSGSSLGRKRKASDEEIARDGWRDTQLQLRGPAVTALGELVRETWQQQGCEGRIAALPQPAKGTPAGQQLMRIVPAAPSDASNRIYAMLLTAIGAAQRSVYLTMAYFAPGNEMIDALCAAAHRGVDVQLVLPSRSDFTPVLHAGRSHYERLLEAGVKIHELQDAVLHAKTAVIDGVVSTVGSSNLDWRSFTSNTEVNAVVIGDDFGQAMTQMFRRDLAASQTISGEAWRERPAWQRFKESLARAFERWW</sequence>
<dbReference type="NCBIfam" id="TIGR04265">
    <property type="entry name" value="bac_cardiolipin"/>
    <property type="match status" value="1"/>
</dbReference>
<comment type="caution">
    <text evidence="11">The sequence shown here is derived from an EMBL/GenBank/DDBJ whole genome shotgun (WGS) entry which is preliminary data.</text>
</comment>
<dbReference type="Proteomes" id="UP001228044">
    <property type="component" value="Unassembled WGS sequence"/>
</dbReference>
<dbReference type="InterPro" id="IPR001736">
    <property type="entry name" value="PLipase_D/transphosphatidylase"/>
</dbReference>
<feature type="domain" description="PLD phosphodiesterase" evidence="10">
    <location>
        <begin position="406"/>
        <end position="433"/>
    </location>
</feature>
<evidence type="ECO:0000256" key="2">
    <source>
        <dbReference type="ARBA" id="ARBA00022475"/>
    </source>
</evidence>
<feature type="signal peptide" evidence="9">
    <location>
        <begin position="1"/>
        <end position="32"/>
    </location>
</feature>
<dbReference type="PROSITE" id="PS50035">
    <property type="entry name" value="PLD"/>
    <property type="match status" value="2"/>
</dbReference>
<dbReference type="CDD" id="cd09110">
    <property type="entry name" value="PLDc_CLS_1"/>
    <property type="match status" value="1"/>
</dbReference>
<dbReference type="PANTHER" id="PTHR21248:SF22">
    <property type="entry name" value="PHOSPHOLIPASE D"/>
    <property type="match status" value="1"/>
</dbReference>
<protein>
    <recommendedName>
        <fullName evidence="8">Cardiolipin synthase</fullName>
        <ecNumber evidence="8">2.7.8.-</ecNumber>
    </recommendedName>
</protein>
<name>A0ABT8DUE5_9BURK</name>
<evidence type="ECO:0000256" key="7">
    <source>
        <dbReference type="ARBA" id="ARBA00023136"/>
    </source>
</evidence>
<keyword evidence="2" id="KW-1003">Cell membrane</keyword>
<keyword evidence="4" id="KW-0812">Transmembrane</keyword>
<proteinExistence type="predicted"/>
<evidence type="ECO:0000256" key="1">
    <source>
        <dbReference type="ARBA" id="ARBA00004236"/>
    </source>
</evidence>
<gene>
    <name evidence="11" type="primary">cls</name>
    <name evidence="11" type="ORF">QWJ38_10225</name>
</gene>
<dbReference type="SUPFAM" id="SSF56024">
    <property type="entry name" value="Phospholipase D/nuclease"/>
    <property type="match status" value="2"/>
</dbReference>
<evidence type="ECO:0000313" key="12">
    <source>
        <dbReference type="Proteomes" id="UP001228044"/>
    </source>
</evidence>
<reference evidence="11 12" key="1">
    <citation type="submission" date="2023-06" db="EMBL/GenBank/DDBJ databases">
        <title>Pelomonas sp. PFR6 16S ribosomal RNA gene Genome sequencing and assembly.</title>
        <authorList>
            <person name="Woo H."/>
        </authorList>
    </citation>
    <scope>NUCLEOTIDE SEQUENCE [LARGE SCALE GENOMIC DNA]</scope>
    <source>
        <strain evidence="11 12">PFR6</strain>
    </source>
</reference>
<evidence type="ECO:0000259" key="10">
    <source>
        <dbReference type="PROSITE" id="PS50035"/>
    </source>
</evidence>
<accession>A0ABT8DUE5</accession>
<evidence type="ECO:0000313" key="11">
    <source>
        <dbReference type="EMBL" id="MDN3920655.1"/>
    </source>
</evidence>
<evidence type="ECO:0000256" key="8">
    <source>
        <dbReference type="NCBIfam" id="TIGR04265"/>
    </source>
</evidence>
<keyword evidence="6" id="KW-1133">Transmembrane helix</keyword>
<dbReference type="EC" id="2.7.8.-" evidence="8"/>
<dbReference type="InterPro" id="IPR025202">
    <property type="entry name" value="PLD-like_dom"/>
</dbReference>
<keyword evidence="9" id="KW-0732">Signal</keyword>
<comment type="subcellular location">
    <subcellularLocation>
        <location evidence="1">Cell membrane</location>
    </subcellularLocation>
</comment>
<keyword evidence="3" id="KW-0808">Transferase</keyword>
<evidence type="ECO:0000256" key="9">
    <source>
        <dbReference type="SAM" id="SignalP"/>
    </source>
</evidence>
<keyword evidence="12" id="KW-1185">Reference proteome</keyword>
<dbReference type="EMBL" id="JAUHHC010000002">
    <property type="protein sequence ID" value="MDN3920655.1"/>
    <property type="molecule type" value="Genomic_DNA"/>
</dbReference>
<keyword evidence="5" id="KW-0677">Repeat</keyword>
<dbReference type="Gene3D" id="3.30.870.10">
    <property type="entry name" value="Endonuclease Chain A"/>
    <property type="match status" value="2"/>
</dbReference>
<dbReference type="Pfam" id="PF13091">
    <property type="entry name" value="PLDc_2"/>
    <property type="match status" value="2"/>
</dbReference>
<evidence type="ECO:0000256" key="3">
    <source>
        <dbReference type="ARBA" id="ARBA00022679"/>
    </source>
</evidence>
<feature type="domain" description="PLD phosphodiesterase" evidence="10">
    <location>
        <begin position="217"/>
        <end position="244"/>
    </location>
</feature>
<feature type="chain" id="PRO_5047177965" description="Cardiolipin synthase" evidence="9">
    <location>
        <begin position="33"/>
        <end position="493"/>
    </location>
</feature>
<evidence type="ECO:0000256" key="6">
    <source>
        <dbReference type="ARBA" id="ARBA00022989"/>
    </source>
</evidence>